<evidence type="ECO:0000313" key="3">
    <source>
        <dbReference type="EMBL" id="CAK9105356.1"/>
    </source>
</evidence>
<feature type="compositionally biased region" description="Low complexity" evidence="2">
    <location>
        <begin position="588"/>
        <end position="600"/>
    </location>
</feature>
<proteinExistence type="predicted"/>
<keyword evidence="4" id="KW-1185">Reference proteome</keyword>
<sequence length="641" mass="72383">MARAAVGDVIQDLLDEFSEAQKSYQNIQDRKEDMDILTGLHTSPEGDPCSLGDLTAEKPIQVTHNIFALRTTIDDCEAKGREQVERVLYELDAEVMKGKSIDSFERQKQFEDHRNQQLDEILEEKHVLQFIQDGAERSRVLLDYADLTEEKLDLMTEEQKDVHYSKVRADRIQQRYAVGIKVAEKLQMDLPMEHRNIDEKSQSLADLDQNAATAQEARYSANSEVMRVRKQLQMEIEKGKKCDAKRGEAFMKHKAAMEKFLKLKEEMSTALIMVLDTAIECEAHDQHEMRLAESAASAQAELENATKACDEANKAYDKLEEQVTQGRDEIRRRVEEKQKDLLSHSTPYVKEYMKNIALSLELFDRIEKEKKKEVKYLQKERDTAAAAASALSSIQRGKKAQLELACKNEEVAKCRDLIECRRQELEELKEKRGLAREHYEFCLHLQLHNPRLEQEEATRFAQAEAERCLGRFTLWVQDPTLESLEAEMSPKSPKENCAAHHRGLRQAYPQLGGQRLGSPFLSFGQLSRSPRSEASSAYSERTERTAPSEADDDSPDLDTSATLEAPGPGGLPGRPDNPSLMRKAPKEGAASSLTASLGASRAPKLPAPWTSRLSTPLQGRSAAPASKKPECQVSVEVNESW</sequence>
<accession>A0ABP0RZD5</accession>
<organism evidence="3 4">
    <name type="scientific">Durusdinium trenchii</name>
    <dbReference type="NCBI Taxonomy" id="1381693"/>
    <lineage>
        <taxon>Eukaryota</taxon>
        <taxon>Sar</taxon>
        <taxon>Alveolata</taxon>
        <taxon>Dinophyceae</taxon>
        <taxon>Suessiales</taxon>
        <taxon>Symbiodiniaceae</taxon>
        <taxon>Durusdinium</taxon>
    </lineage>
</organism>
<reference evidence="3 4" key="1">
    <citation type="submission" date="2024-02" db="EMBL/GenBank/DDBJ databases">
        <authorList>
            <person name="Chen Y."/>
            <person name="Shah S."/>
            <person name="Dougan E. K."/>
            <person name="Thang M."/>
            <person name="Chan C."/>
        </authorList>
    </citation>
    <scope>NUCLEOTIDE SEQUENCE [LARGE SCALE GENOMIC DNA]</scope>
</reference>
<gene>
    <name evidence="3" type="ORF">CCMP2556_LOCUS49313</name>
</gene>
<feature type="coiled-coil region" evidence="1">
    <location>
        <begin position="295"/>
        <end position="336"/>
    </location>
</feature>
<protein>
    <submittedName>
        <fullName evidence="3">Uncharacterized protein</fullName>
    </submittedName>
</protein>
<feature type="region of interest" description="Disordered" evidence="2">
    <location>
        <begin position="519"/>
        <end position="641"/>
    </location>
</feature>
<dbReference type="EMBL" id="CAXAMN010026717">
    <property type="protein sequence ID" value="CAK9105356.1"/>
    <property type="molecule type" value="Genomic_DNA"/>
</dbReference>
<dbReference type="Proteomes" id="UP001642484">
    <property type="component" value="Unassembled WGS sequence"/>
</dbReference>
<name>A0ABP0RZD5_9DINO</name>
<evidence type="ECO:0000256" key="1">
    <source>
        <dbReference type="SAM" id="Coils"/>
    </source>
</evidence>
<feature type="compositionally biased region" description="Polar residues" evidence="2">
    <location>
        <begin position="524"/>
        <end position="539"/>
    </location>
</feature>
<evidence type="ECO:0000313" key="4">
    <source>
        <dbReference type="Proteomes" id="UP001642484"/>
    </source>
</evidence>
<keyword evidence="1" id="KW-0175">Coiled coil</keyword>
<evidence type="ECO:0000256" key="2">
    <source>
        <dbReference type="SAM" id="MobiDB-lite"/>
    </source>
</evidence>
<comment type="caution">
    <text evidence="3">The sequence shown here is derived from an EMBL/GenBank/DDBJ whole genome shotgun (WGS) entry which is preliminary data.</text>
</comment>